<dbReference type="CDD" id="cd12148">
    <property type="entry name" value="fungal_TF_MHR"/>
    <property type="match status" value="1"/>
</dbReference>
<dbReference type="EMBL" id="RSCE01000011">
    <property type="protein sequence ID" value="RSH79023.1"/>
    <property type="molecule type" value="Genomic_DNA"/>
</dbReference>
<dbReference type="STRING" id="105984.A0A427XJQ6"/>
<dbReference type="OrthoDB" id="434771at2759"/>
<reference evidence="6 7" key="1">
    <citation type="submission" date="2018-11" db="EMBL/GenBank/DDBJ databases">
        <title>Genome sequence of Apiotrichum porosum DSM 27194.</title>
        <authorList>
            <person name="Aliyu H."/>
            <person name="Gorte O."/>
            <person name="Ochsenreither K."/>
        </authorList>
    </citation>
    <scope>NUCLEOTIDE SEQUENCE [LARGE SCALE GENOMIC DNA]</scope>
    <source>
        <strain evidence="6 7">DSM 27194</strain>
    </source>
</reference>
<dbReference type="Pfam" id="PF04082">
    <property type="entry name" value="Fungal_trans"/>
    <property type="match status" value="1"/>
</dbReference>
<comment type="caution">
    <text evidence="6">The sequence shown here is derived from an EMBL/GenBank/DDBJ whole genome shotgun (WGS) entry which is preliminary data.</text>
</comment>
<evidence type="ECO:0000256" key="2">
    <source>
        <dbReference type="ARBA" id="ARBA00023163"/>
    </source>
</evidence>
<feature type="region of interest" description="Disordered" evidence="4">
    <location>
        <begin position="171"/>
        <end position="204"/>
    </location>
</feature>
<feature type="domain" description="Xylanolytic transcriptional activator regulatory" evidence="5">
    <location>
        <begin position="330"/>
        <end position="404"/>
    </location>
</feature>
<dbReference type="GO" id="GO:0003677">
    <property type="term" value="F:DNA binding"/>
    <property type="evidence" value="ECO:0007669"/>
    <property type="project" value="InterPro"/>
</dbReference>
<accession>A0A427XJQ6</accession>
<keyword evidence="1" id="KW-0805">Transcription regulation</keyword>
<evidence type="ECO:0000256" key="4">
    <source>
        <dbReference type="SAM" id="MobiDB-lite"/>
    </source>
</evidence>
<dbReference type="Proteomes" id="UP000279236">
    <property type="component" value="Unassembled WGS sequence"/>
</dbReference>
<dbReference type="GeneID" id="39586494"/>
<keyword evidence="3" id="KW-0539">Nucleus</keyword>
<dbReference type="GO" id="GO:0006351">
    <property type="term" value="P:DNA-templated transcription"/>
    <property type="evidence" value="ECO:0007669"/>
    <property type="project" value="InterPro"/>
</dbReference>
<sequence length="745" mass="81260">MPRRQRVYTTVDQLSMRYRVLDLLVKGLFPDHDVDSLHGLLALADEKGIEVPQEESQIAPLDPRGASNGEGASDAPSPPVVQEQRDDPSLQDNSVAPSDDAAVPEGWLVPAPNGGYHYIGTASLVYFAHTARRLVSKSNLATMPSYDEAGLRTFLRTAEFTTYQVSHAIADSRHGNPLAPTSEGAADLDQGSSSSGPTSPMYKRPVDMLPDRATSDLLVEAFFNHAHPNFPIFHRGAFQVKYESTWRNSGQQPLTQDPGWMASLLMVFVIGAQKLEGDLGGQPQALHQKCLSILFRDGLERIVLSSTLSNVQALLLLSLYQHNVGERNSAWLLVGQAARSAIALGMHRDGGEDSKFDPFERNTRRLVWWTLYMFEQTVSLALGRPSFTETVSVTASLPDATFTSSIVGLPPNFLQHSIELSRFHKKIRRFIGTLSPHYAAPSKLAEACPTANRLLAELSRWRTNLPSQLAPSYAFVNAAQRRAVLLMHIWSYYLESIIARAFILGRVDHDIPSITTAPAPAPPPLSSNVAELAERCVQAAHSSVKLLLELEASGQLEGCVYLDFYAIYHATMIIGIHFLSRPLGLDAADVELKATISTLLARSKGVSVAPTYRILMNIAMPLAYIAGIAPETVETTDTTPAAASSATNLTPSDEQWPGPPYNMSPQAHPQLFPRGEPSTAFSHSAAIGRDQPTANLGDPSSLTALEQLFGPIPQFQQSDLRLDAIADLYAIGFDPNDVNPRTFAM</sequence>
<dbReference type="RefSeq" id="XP_028474170.1">
    <property type="nucleotide sequence ID" value="XM_028617707.1"/>
</dbReference>
<dbReference type="PANTHER" id="PTHR47424">
    <property type="entry name" value="REGULATORY PROTEIN GAL4"/>
    <property type="match status" value="1"/>
</dbReference>
<evidence type="ECO:0000259" key="5">
    <source>
        <dbReference type="SMART" id="SM00906"/>
    </source>
</evidence>
<dbReference type="InterPro" id="IPR051127">
    <property type="entry name" value="Fungal_SecMet_Regulators"/>
</dbReference>
<dbReference type="SMART" id="SM00906">
    <property type="entry name" value="Fungal_trans"/>
    <property type="match status" value="1"/>
</dbReference>
<dbReference type="InterPro" id="IPR007219">
    <property type="entry name" value="XnlR_reg_dom"/>
</dbReference>
<evidence type="ECO:0000256" key="3">
    <source>
        <dbReference type="ARBA" id="ARBA00023242"/>
    </source>
</evidence>
<keyword evidence="2" id="KW-0804">Transcription</keyword>
<evidence type="ECO:0000313" key="6">
    <source>
        <dbReference type="EMBL" id="RSH79023.1"/>
    </source>
</evidence>
<protein>
    <recommendedName>
        <fullName evidence="5">Xylanolytic transcriptional activator regulatory domain-containing protein</fullName>
    </recommendedName>
</protein>
<dbReference type="PANTHER" id="PTHR47424:SF6">
    <property type="entry name" value="PROLINE UTILIZATION TRANS-ACTIVATOR"/>
    <property type="match status" value="1"/>
</dbReference>
<dbReference type="AlphaFoldDB" id="A0A427XJQ6"/>
<gene>
    <name evidence="6" type="ORF">EHS24_001951</name>
</gene>
<organism evidence="6 7">
    <name type="scientific">Apiotrichum porosum</name>
    <dbReference type="NCBI Taxonomy" id="105984"/>
    <lineage>
        <taxon>Eukaryota</taxon>
        <taxon>Fungi</taxon>
        <taxon>Dikarya</taxon>
        <taxon>Basidiomycota</taxon>
        <taxon>Agaricomycotina</taxon>
        <taxon>Tremellomycetes</taxon>
        <taxon>Trichosporonales</taxon>
        <taxon>Trichosporonaceae</taxon>
        <taxon>Apiotrichum</taxon>
    </lineage>
</organism>
<evidence type="ECO:0000313" key="7">
    <source>
        <dbReference type="Proteomes" id="UP000279236"/>
    </source>
</evidence>
<dbReference type="GO" id="GO:0008270">
    <property type="term" value="F:zinc ion binding"/>
    <property type="evidence" value="ECO:0007669"/>
    <property type="project" value="InterPro"/>
</dbReference>
<proteinExistence type="predicted"/>
<feature type="region of interest" description="Disordered" evidence="4">
    <location>
        <begin position="51"/>
        <end position="106"/>
    </location>
</feature>
<name>A0A427XJQ6_9TREE</name>
<evidence type="ECO:0000256" key="1">
    <source>
        <dbReference type="ARBA" id="ARBA00023015"/>
    </source>
</evidence>
<keyword evidence="7" id="KW-1185">Reference proteome</keyword>